<keyword evidence="1" id="KW-0472">Membrane</keyword>
<feature type="transmembrane region" description="Helical" evidence="1">
    <location>
        <begin position="7"/>
        <end position="25"/>
    </location>
</feature>
<evidence type="ECO:0000313" key="3">
    <source>
        <dbReference type="Proteomes" id="UP001302222"/>
    </source>
</evidence>
<comment type="caution">
    <text evidence="2">The sequence shown here is derived from an EMBL/GenBank/DDBJ whole genome shotgun (WGS) entry which is preliminary data.</text>
</comment>
<dbReference type="RefSeq" id="WP_323689370.1">
    <property type="nucleotide sequence ID" value="NZ_JAYGIM010000019.1"/>
</dbReference>
<keyword evidence="3" id="KW-1185">Reference proteome</keyword>
<proteinExistence type="predicted"/>
<feature type="transmembrane region" description="Helical" evidence="1">
    <location>
        <begin position="383"/>
        <end position="401"/>
    </location>
</feature>
<feature type="transmembrane region" description="Helical" evidence="1">
    <location>
        <begin position="344"/>
        <end position="363"/>
    </location>
</feature>
<feature type="transmembrane region" description="Helical" evidence="1">
    <location>
        <begin position="311"/>
        <end position="332"/>
    </location>
</feature>
<accession>A0ABU5SPR7</accession>
<keyword evidence="1" id="KW-0812">Transmembrane</keyword>
<keyword evidence="1" id="KW-1133">Transmembrane helix</keyword>
<name>A0ABU5SPR7_9BACT</name>
<gene>
    <name evidence="2" type="ORF">VB798_21830</name>
</gene>
<evidence type="ECO:0000256" key="1">
    <source>
        <dbReference type="SAM" id="Phobius"/>
    </source>
</evidence>
<dbReference type="Proteomes" id="UP001302222">
    <property type="component" value="Unassembled WGS sequence"/>
</dbReference>
<reference evidence="2 3" key="1">
    <citation type="submission" date="2023-12" db="EMBL/GenBank/DDBJ databases">
        <title>Novel species of the genus Arcicella isolated from rivers.</title>
        <authorList>
            <person name="Lu H."/>
        </authorList>
    </citation>
    <scope>NUCLEOTIDE SEQUENCE [LARGE SCALE GENOMIC DNA]</scope>
    <source>
        <strain evidence="2 3">DC25W</strain>
    </source>
</reference>
<sequence length="413" mass="47668">MKAKRQKIFTIFFWALISLTAYYFYNNQSKKSIIQYDSLKDPNDYLDEKLNWILDPNSNKEGRADFIMRLNDTAGKLRTELWITEGEFDSEKVNPYKNWEKLLRGKNAIIVNSPDEKYSCDNVNDNSLVSKVCQGCNITELENKIKNPGDVIITECNGKYKANGLFTYVANAIVVNWQYLDSVSNVAELNYDNDIQAIWKDNAQRVISNLFTTFQNDFNNKGKPIPEVLVFTGVGTNIGNVPIDFLYRNFFRILDSNYHTAKILPEKIFINLYRKQIAENPSTIFYSLRNGFLTVNSSLSKLTVKRYETEWLEILGLCLGILFLLLSIQLFIKRDLLKYSQSQIDNKIFLISVGHFLMGYGFLKILEKVSVIDSFLHSHNSTFLYLALGFIAVPFSFIIPYSKKLTKQSEIDI</sequence>
<organism evidence="2 3">
    <name type="scientific">Arcicella lustrica</name>
    <dbReference type="NCBI Taxonomy" id="2984196"/>
    <lineage>
        <taxon>Bacteria</taxon>
        <taxon>Pseudomonadati</taxon>
        <taxon>Bacteroidota</taxon>
        <taxon>Cytophagia</taxon>
        <taxon>Cytophagales</taxon>
        <taxon>Flectobacillaceae</taxon>
        <taxon>Arcicella</taxon>
    </lineage>
</organism>
<protein>
    <submittedName>
        <fullName evidence="2">Uncharacterized protein</fullName>
    </submittedName>
</protein>
<evidence type="ECO:0000313" key="2">
    <source>
        <dbReference type="EMBL" id="MEA5429247.1"/>
    </source>
</evidence>
<dbReference type="EMBL" id="JAYGIM010000019">
    <property type="protein sequence ID" value="MEA5429247.1"/>
    <property type="molecule type" value="Genomic_DNA"/>
</dbReference>